<organism evidence="1 2">
    <name type="scientific">Candidatus Buchananbacteria bacterium RBG_13_36_9</name>
    <dbReference type="NCBI Taxonomy" id="1797530"/>
    <lineage>
        <taxon>Bacteria</taxon>
        <taxon>Candidatus Buchananiibacteriota</taxon>
    </lineage>
</organism>
<dbReference type="PIRSF" id="PIRSF035652">
    <property type="entry name" value="CHP02436"/>
    <property type="match status" value="1"/>
</dbReference>
<dbReference type="PANTHER" id="PTHR38471">
    <property type="entry name" value="FOUR HELIX BUNDLE PROTEIN"/>
    <property type="match status" value="1"/>
</dbReference>
<dbReference type="PANTHER" id="PTHR38471:SF2">
    <property type="entry name" value="FOUR HELIX BUNDLE PROTEIN"/>
    <property type="match status" value="1"/>
</dbReference>
<dbReference type="InterPro" id="IPR036583">
    <property type="entry name" value="23S_rRNA_IVS_sf"/>
</dbReference>
<dbReference type="NCBIfam" id="TIGR02436">
    <property type="entry name" value="four helix bundle protein"/>
    <property type="match status" value="1"/>
</dbReference>
<proteinExistence type="predicted"/>
<dbReference type="Gene3D" id="1.20.1440.60">
    <property type="entry name" value="23S rRNA-intervening sequence"/>
    <property type="match status" value="1"/>
</dbReference>
<gene>
    <name evidence="1" type="ORF">A2Y82_00845</name>
</gene>
<name>A0A1G1XQ00_9BACT</name>
<dbReference type="InterPro" id="IPR012657">
    <property type="entry name" value="23S_rRNA-intervening_sequence"/>
</dbReference>
<evidence type="ECO:0000313" key="2">
    <source>
        <dbReference type="Proteomes" id="UP000176498"/>
    </source>
</evidence>
<dbReference type="EMBL" id="MHHZ01000018">
    <property type="protein sequence ID" value="OGY41447.1"/>
    <property type="molecule type" value="Genomic_DNA"/>
</dbReference>
<reference evidence="1 2" key="1">
    <citation type="journal article" date="2016" name="Nat. Commun.">
        <title>Thousands of microbial genomes shed light on interconnected biogeochemical processes in an aquifer system.</title>
        <authorList>
            <person name="Anantharaman K."/>
            <person name="Brown C.T."/>
            <person name="Hug L.A."/>
            <person name="Sharon I."/>
            <person name="Castelle C.J."/>
            <person name="Probst A.J."/>
            <person name="Thomas B.C."/>
            <person name="Singh A."/>
            <person name="Wilkins M.J."/>
            <person name="Karaoz U."/>
            <person name="Brodie E.L."/>
            <person name="Williams K.H."/>
            <person name="Hubbard S.S."/>
            <person name="Banfield J.F."/>
        </authorList>
    </citation>
    <scope>NUCLEOTIDE SEQUENCE [LARGE SCALE GENOMIC DNA]</scope>
</reference>
<evidence type="ECO:0000313" key="1">
    <source>
        <dbReference type="EMBL" id="OGY41447.1"/>
    </source>
</evidence>
<comment type="caution">
    <text evidence="1">The sequence shown here is derived from an EMBL/GenBank/DDBJ whole genome shotgun (WGS) entry which is preliminary data.</text>
</comment>
<protein>
    <submittedName>
        <fullName evidence="1">Four helix bundle protein</fullName>
    </submittedName>
</protein>
<sequence>MPETKTNYDLGERTRKFSEEIIFFAQKIPKTVINLPLISQLIKSTTSIGANYCEANGASSKKDFKNKIYICKKEAKETKYWLELIEKACPELRDECKKYQQEVHELILIFSKIILTLEGKNKS</sequence>
<dbReference type="SUPFAM" id="SSF158446">
    <property type="entry name" value="IVS-encoded protein-like"/>
    <property type="match status" value="1"/>
</dbReference>
<dbReference type="Pfam" id="PF05635">
    <property type="entry name" value="23S_rRNA_IVP"/>
    <property type="match status" value="1"/>
</dbReference>
<accession>A0A1G1XQ00</accession>
<dbReference type="AlphaFoldDB" id="A0A1G1XQ00"/>
<dbReference type="Proteomes" id="UP000176498">
    <property type="component" value="Unassembled WGS sequence"/>
</dbReference>